<organism evidence="1 2">
    <name type="scientific">Dreissena polymorpha</name>
    <name type="common">Zebra mussel</name>
    <name type="synonym">Mytilus polymorpha</name>
    <dbReference type="NCBI Taxonomy" id="45954"/>
    <lineage>
        <taxon>Eukaryota</taxon>
        <taxon>Metazoa</taxon>
        <taxon>Spiralia</taxon>
        <taxon>Lophotrochozoa</taxon>
        <taxon>Mollusca</taxon>
        <taxon>Bivalvia</taxon>
        <taxon>Autobranchia</taxon>
        <taxon>Heteroconchia</taxon>
        <taxon>Euheterodonta</taxon>
        <taxon>Imparidentia</taxon>
        <taxon>Neoheterodontei</taxon>
        <taxon>Myida</taxon>
        <taxon>Dreissenoidea</taxon>
        <taxon>Dreissenidae</taxon>
        <taxon>Dreissena</taxon>
    </lineage>
</organism>
<dbReference type="EMBL" id="JAIWYP010000015">
    <property type="protein sequence ID" value="KAH3699662.1"/>
    <property type="molecule type" value="Genomic_DNA"/>
</dbReference>
<keyword evidence="2" id="KW-1185">Reference proteome</keyword>
<sequence>MRQYVSEHLNRLIWSYAGHETLGDHMATRVVSGHTARKHRLIWSYAGHETLGDHMAARVVSGHTARMPG</sequence>
<reference evidence="1" key="1">
    <citation type="journal article" date="2019" name="bioRxiv">
        <title>The Genome of the Zebra Mussel, Dreissena polymorpha: A Resource for Invasive Species Research.</title>
        <authorList>
            <person name="McCartney M.A."/>
            <person name="Auch B."/>
            <person name="Kono T."/>
            <person name="Mallez S."/>
            <person name="Zhang Y."/>
            <person name="Obille A."/>
            <person name="Becker A."/>
            <person name="Abrahante J.E."/>
            <person name="Garbe J."/>
            <person name="Badalamenti J.P."/>
            <person name="Herman A."/>
            <person name="Mangelson H."/>
            <person name="Liachko I."/>
            <person name="Sullivan S."/>
            <person name="Sone E.D."/>
            <person name="Koren S."/>
            <person name="Silverstein K.A.T."/>
            <person name="Beckman K.B."/>
            <person name="Gohl D.M."/>
        </authorList>
    </citation>
    <scope>NUCLEOTIDE SEQUENCE</scope>
    <source>
        <strain evidence="1">Duluth1</strain>
        <tissue evidence="1">Whole animal</tissue>
    </source>
</reference>
<accession>A0A9D4BNK5</accession>
<proteinExistence type="predicted"/>
<name>A0A9D4BNK5_DREPO</name>
<dbReference type="AlphaFoldDB" id="A0A9D4BNK5"/>
<dbReference type="Proteomes" id="UP000828390">
    <property type="component" value="Unassembled WGS sequence"/>
</dbReference>
<comment type="caution">
    <text evidence="1">The sequence shown here is derived from an EMBL/GenBank/DDBJ whole genome shotgun (WGS) entry which is preliminary data.</text>
</comment>
<evidence type="ECO:0000313" key="2">
    <source>
        <dbReference type="Proteomes" id="UP000828390"/>
    </source>
</evidence>
<gene>
    <name evidence="1" type="ORF">DPMN_074622</name>
</gene>
<evidence type="ECO:0000313" key="1">
    <source>
        <dbReference type="EMBL" id="KAH3699662.1"/>
    </source>
</evidence>
<reference evidence="1" key="2">
    <citation type="submission" date="2020-11" db="EMBL/GenBank/DDBJ databases">
        <authorList>
            <person name="McCartney M.A."/>
            <person name="Auch B."/>
            <person name="Kono T."/>
            <person name="Mallez S."/>
            <person name="Becker A."/>
            <person name="Gohl D.M."/>
            <person name="Silverstein K.A.T."/>
            <person name="Koren S."/>
            <person name="Bechman K.B."/>
            <person name="Herman A."/>
            <person name="Abrahante J.E."/>
            <person name="Garbe J."/>
        </authorList>
    </citation>
    <scope>NUCLEOTIDE SEQUENCE</scope>
    <source>
        <strain evidence="1">Duluth1</strain>
        <tissue evidence="1">Whole animal</tissue>
    </source>
</reference>
<protein>
    <submittedName>
        <fullName evidence="1">Uncharacterized protein</fullName>
    </submittedName>
</protein>